<keyword evidence="3" id="KW-1185">Reference proteome</keyword>
<sequence length="100" mass="11189">MVLGFAIIYLATRSADSSLLIVDKIANLLLVIYFLLSVFFFVLGTDCITKRARLPFSMLYSTPKVFVAYHVSILLMDILKMLIYFLGSLTGVLLGNTVIF</sequence>
<organism evidence="2 3">
    <name type="scientific">Brumicola pallidula DSM 14239 = ACAM 615</name>
    <dbReference type="NCBI Taxonomy" id="1121922"/>
    <lineage>
        <taxon>Bacteria</taxon>
        <taxon>Pseudomonadati</taxon>
        <taxon>Pseudomonadota</taxon>
        <taxon>Gammaproteobacteria</taxon>
        <taxon>Alteromonadales</taxon>
        <taxon>Alteromonadaceae</taxon>
        <taxon>Brumicola</taxon>
    </lineage>
</organism>
<evidence type="ECO:0000313" key="2">
    <source>
        <dbReference type="EMBL" id="GAC30178.1"/>
    </source>
</evidence>
<dbReference type="Proteomes" id="UP000006251">
    <property type="component" value="Unassembled WGS sequence"/>
</dbReference>
<keyword evidence="1" id="KW-0472">Membrane</keyword>
<dbReference type="EMBL" id="BAEQ01000054">
    <property type="protein sequence ID" value="GAC30178.1"/>
    <property type="molecule type" value="Genomic_DNA"/>
</dbReference>
<proteinExistence type="predicted"/>
<reference evidence="3" key="1">
    <citation type="journal article" date="2014" name="Environ. Microbiol.">
        <title>Comparative genomics of the marine bacterial genus Glaciecola reveals the high degree of genomic diversity and genomic characteristic for cold adaptation.</title>
        <authorList>
            <person name="Qin Q.L."/>
            <person name="Xie B.B."/>
            <person name="Yu Y."/>
            <person name="Shu Y.L."/>
            <person name="Rong J.C."/>
            <person name="Zhang Y.J."/>
            <person name="Zhao D.L."/>
            <person name="Chen X.L."/>
            <person name="Zhang X.Y."/>
            <person name="Chen B."/>
            <person name="Zhou B.C."/>
            <person name="Zhang Y.Z."/>
        </authorList>
    </citation>
    <scope>NUCLEOTIDE SEQUENCE [LARGE SCALE GENOMIC DNA]</scope>
    <source>
        <strain evidence="3">ACAM 615</strain>
    </source>
</reference>
<name>K6ZMR4_9ALTE</name>
<gene>
    <name evidence="2" type="ORF">GPAL_3330</name>
</gene>
<feature type="transmembrane region" description="Helical" evidence="1">
    <location>
        <begin position="65"/>
        <end position="86"/>
    </location>
</feature>
<feature type="transmembrane region" description="Helical" evidence="1">
    <location>
        <begin position="25"/>
        <end position="44"/>
    </location>
</feature>
<evidence type="ECO:0000256" key="1">
    <source>
        <dbReference type="SAM" id="Phobius"/>
    </source>
</evidence>
<dbReference type="AlphaFoldDB" id="K6ZMR4"/>
<comment type="caution">
    <text evidence="2">The sequence shown here is derived from an EMBL/GenBank/DDBJ whole genome shotgun (WGS) entry which is preliminary data.</text>
</comment>
<accession>K6ZMR4</accession>
<protein>
    <submittedName>
        <fullName evidence="2">Uncharacterized protein</fullName>
    </submittedName>
</protein>
<keyword evidence="1" id="KW-1133">Transmembrane helix</keyword>
<evidence type="ECO:0000313" key="3">
    <source>
        <dbReference type="Proteomes" id="UP000006251"/>
    </source>
</evidence>
<keyword evidence="1" id="KW-0812">Transmembrane</keyword>